<dbReference type="InterPro" id="IPR020630">
    <property type="entry name" value="THF_DH/CycHdrlase_cat_dom"/>
</dbReference>
<evidence type="ECO:0000256" key="4">
    <source>
        <dbReference type="ARBA" id="ARBA00022605"/>
    </source>
</evidence>
<evidence type="ECO:0000256" key="8">
    <source>
        <dbReference type="ARBA" id="ARBA00023002"/>
    </source>
</evidence>
<feature type="domain" description="Tetrahydrofolate dehydrogenase/cyclohydrolase catalytic" evidence="13">
    <location>
        <begin position="5"/>
        <end position="120"/>
    </location>
</feature>
<proteinExistence type="inferred from homology"/>
<name>A0A952KMQ0_9PROT</name>
<evidence type="ECO:0000256" key="9">
    <source>
        <dbReference type="ARBA" id="ARBA00023102"/>
    </source>
</evidence>
<dbReference type="Proteomes" id="UP000700706">
    <property type="component" value="Unassembled WGS sequence"/>
</dbReference>
<dbReference type="InterPro" id="IPR036291">
    <property type="entry name" value="NAD(P)-bd_dom_sf"/>
</dbReference>
<dbReference type="AlphaFoldDB" id="A0A952KMQ0"/>
<dbReference type="Pfam" id="PF00763">
    <property type="entry name" value="THF_DHG_CYH"/>
    <property type="match status" value="1"/>
</dbReference>
<keyword evidence="11 12" id="KW-0511">Multifunctional enzyme</keyword>
<dbReference type="FunFam" id="3.40.50.10860:FF:000005">
    <property type="entry name" value="C-1-tetrahydrofolate synthase, cytoplasmic, putative"/>
    <property type="match status" value="1"/>
</dbReference>
<comment type="catalytic activity">
    <reaction evidence="12">
        <text>(6R)-5,10-methenyltetrahydrofolate + H2O = (6R)-10-formyltetrahydrofolate + H(+)</text>
        <dbReference type="Rhea" id="RHEA:23700"/>
        <dbReference type="ChEBI" id="CHEBI:15377"/>
        <dbReference type="ChEBI" id="CHEBI:15378"/>
        <dbReference type="ChEBI" id="CHEBI:57455"/>
        <dbReference type="ChEBI" id="CHEBI:195366"/>
        <dbReference type="EC" id="3.5.4.9"/>
    </reaction>
</comment>
<dbReference type="GO" id="GO:0009086">
    <property type="term" value="P:methionine biosynthetic process"/>
    <property type="evidence" value="ECO:0007669"/>
    <property type="project" value="UniProtKB-KW"/>
</dbReference>
<dbReference type="Gene3D" id="3.40.50.10860">
    <property type="entry name" value="Leucine Dehydrogenase, chain A, domain 1"/>
    <property type="match status" value="1"/>
</dbReference>
<dbReference type="PROSITE" id="PS00767">
    <property type="entry name" value="THF_DHG_CYH_2"/>
    <property type="match status" value="1"/>
</dbReference>
<evidence type="ECO:0000256" key="10">
    <source>
        <dbReference type="ARBA" id="ARBA00023167"/>
    </source>
</evidence>
<dbReference type="InterPro" id="IPR020867">
    <property type="entry name" value="THF_DH/CycHdrlase_CS"/>
</dbReference>
<comment type="similarity">
    <text evidence="12">Belongs to the tetrahydrofolate dehydrogenase/cyclohydrolase family.</text>
</comment>
<keyword evidence="8 12" id="KW-0560">Oxidoreductase</keyword>
<protein>
    <recommendedName>
        <fullName evidence="12">Bifunctional protein FolD</fullName>
    </recommendedName>
    <domain>
        <recommendedName>
            <fullName evidence="12">Methylenetetrahydrofolate dehydrogenase</fullName>
            <ecNumber evidence="12">1.5.1.5</ecNumber>
        </recommendedName>
    </domain>
    <domain>
        <recommendedName>
            <fullName evidence="12">Methenyltetrahydrofolate cyclohydrolase</fullName>
            <ecNumber evidence="12">3.5.4.9</ecNumber>
        </recommendedName>
    </domain>
</protein>
<evidence type="ECO:0000256" key="11">
    <source>
        <dbReference type="ARBA" id="ARBA00023268"/>
    </source>
</evidence>
<reference evidence="15" key="1">
    <citation type="submission" date="2020-06" db="EMBL/GenBank/DDBJ databases">
        <title>Stable isotope informed genome-resolved metagenomics uncovers potential trophic interactions in rhizosphere soil.</title>
        <authorList>
            <person name="Starr E.P."/>
            <person name="Shi S."/>
            <person name="Blazewicz S.J."/>
            <person name="Koch B.J."/>
            <person name="Probst A.J."/>
            <person name="Hungate B.A."/>
            <person name="Pett-Ridge J."/>
            <person name="Firestone M.K."/>
            <person name="Banfield J.F."/>
        </authorList>
    </citation>
    <scope>NUCLEOTIDE SEQUENCE</scope>
    <source>
        <strain evidence="15">YM_69_17</strain>
    </source>
</reference>
<comment type="caution">
    <text evidence="15">The sequence shown here is derived from an EMBL/GenBank/DDBJ whole genome shotgun (WGS) entry which is preliminary data.</text>
</comment>
<organism evidence="15 16">
    <name type="scientific">Inquilinus limosus</name>
    <dbReference type="NCBI Taxonomy" id="171674"/>
    <lineage>
        <taxon>Bacteria</taxon>
        <taxon>Pseudomonadati</taxon>
        <taxon>Pseudomonadota</taxon>
        <taxon>Alphaproteobacteria</taxon>
        <taxon>Rhodospirillales</taxon>
        <taxon>Rhodospirillaceae</taxon>
        <taxon>Inquilinus</taxon>
    </lineage>
</organism>
<dbReference type="HAMAP" id="MF_01576">
    <property type="entry name" value="THF_DHG_CYH"/>
    <property type="match status" value="1"/>
</dbReference>
<dbReference type="InterPro" id="IPR046346">
    <property type="entry name" value="Aminoacid_DH-like_N_sf"/>
</dbReference>
<accession>A0A952KMQ0</accession>
<dbReference type="Pfam" id="PF02882">
    <property type="entry name" value="THF_DHG_CYH_C"/>
    <property type="match status" value="1"/>
</dbReference>
<dbReference type="PRINTS" id="PR00085">
    <property type="entry name" value="THFDHDRGNASE"/>
</dbReference>
<dbReference type="SUPFAM" id="SSF53223">
    <property type="entry name" value="Aminoacid dehydrogenase-like, N-terminal domain"/>
    <property type="match status" value="1"/>
</dbReference>
<keyword evidence="6 12" id="KW-0378">Hydrolase</keyword>
<comment type="function">
    <text evidence="12">Catalyzes the oxidation of 5,10-methylenetetrahydrofolate to 5,10-methenyltetrahydrofolate and then the hydrolysis of 5,10-methenyltetrahydrofolate to 10-formyltetrahydrofolate.</text>
</comment>
<keyword evidence="10 12" id="KW-0486">Methionine biosynthesis</keyword>
<evidence type="ECO:0000256" key="3">
    <source>
        <dbReference type="ARBA" id="ARBA00022563"/>
    </source>
</evidence>
<keyword evidence="7 12" id="KW-0521">NADP</keyword>
<evidence type="ECO:0000259" key="14">
    <source>
        <dbReference type="Pfam" id="PF02882"/>
    </source>
</evidence>
<dbReference type="SUPFAM" id="SSF51735">
    <property type="entry name" value="NAD(P)-binding Rossmann-fold domains"/>
    <property type="match status" value="1"/>
</dbReference>
<evidence type="ECO:0000256" key="6">
    <source>
        <dbReference type="ARBA" id="ARBA00022801"/>
    </source>
</evidence>
<evidence type="ECO:0000313" key="16">
    <source>
        <dbReference type="Proteomes" id="UP000700706"/>
    </source>
</evidence>
<evidence type="ECO:0000256" key="1">
    <source>
        <dbReference type="ARBA" id="ARBA00004777"/>
    </source>
</evidence>
<evidence type="ECO:0000313" key="15">
    <source>
        <dbReference type="EMBL" id="MBW8727854.1"/>
    </source>
</evidence>
<dbReference type="GO" id="GO:0004488">
    <property type="term" value="F:methylenetetrahydrofolate dehydrogenase (NADP+) activity"/>
    <property type="evidence" value="ECO:0007669"/>
    <property type="project" value="UniProtKB-UniRule"/>
</dbReference>
<comment type="catalytic activity">
    <reaction evidence="12">
        <text>(6R)-5,10-methylene-5,6,7,8-tetrahydrofolate + NADP(+) = (6R)-5,10-methenyltetrahydrofolate + NADPH</text>
        <dbReference type="Rhea" id="RHEA:22812"/>
        <dbReference type="ChEBI" id="CHEBI:15636"/>
        <dbReference type="ChEBI" id="CHEBI:57455"/>
        <dbReference type="ChEBI" id="CHEBI:57783"/>
        <dbReference type="ChEBI" id="CHEBI:58349"/>
        <dbReference type="EC" id="1.5.1.5"/>
    </reaction>
</comment>
<dbReference type="FunFam" id="3.40.50.720:FF:000006">
    <property type="entry name" value="Bifunctional protein FolD"/>
    <property type="match status" value="1"/>
</dbReference>
<evidence type="ECO:0000256" key="7">
    <source>
        <dbReference type="ARBA" id="ARBA00022857"/>
    </source>
</evidence>
<evidence type="ECO:0000256" key="5">
    <source>
        <dbReference type="ARBA" id="ARBA00022755"/>
    </source>
</evidence>
<comment type="caution">
    <text evidence="12">Lacks conserved residue(s) required for the propagation of feature annotation.</text>
</comment>
<dbReference type="NCBIfam" id="NF010785">
    <property type="entry name" value="PRK14188.1"/>
    <property type="match status" value="1"/>
</dbReference>
<evidence type="ECO:0000259" key="13">
    <source>
        <dbReference type="Pfam" id="PF00763"/>
    </source>
</evidence>
<dbReference type="GO" id="GO:0035999">
    <property type="term" value="P:tetrahydrofolate interconversion"/>
    <property type="evidence" value="ECO:0007669"/>
    <property type="project" value="UniProtKB-UniRule"/>
</dbReference>
<keyword evidence="3 12" id="KW-0554">One-carbon metabolism</keyword>
<dbReference type="PANTHER" id="PTHR48099">
    <property type="entry name" value="C-1-TETRAHYDROFOLATE SYNTHASE, CYTOPLASMIC-RELATED"/>
    <property type="match status" value="1"/>
</dbReference>
<sequence>MAQVIDGRQVAASITGSVKAAAAALEAETGVKTGLAVVIVGDDPASHAYVGAKGRMAKECGFNSVQHTLPATTTQADLAALVAGLNADPSIHGILVQLPLPKPLQSDPIIQSILPEKDVDGLHVVNAGKLATGDLATGLVSCTPAGAMAFVRRTHGDDLSGLSAVVIGRSNLFGKPMAQLLLAANATVTIAHSRTADLPGVCRRADILVAAVGRPEMVRANWIKPGATVIDVGINRVPAPEKGEGKTRLVGDVAFGEVADVAGVITPVPGGVGPMTIAMLMANTVIAAHRAAGLVPPQF</sequence>
<dbReference type="InterPro" id="IPR020631">
    <property type="entry name" value="THF_DH/CycHdrlase_NAD-bd_dom"/>
</dbReference>
<dbReference type="GO" id="GO:0000105">
    <property type="term" value="P:L-histidine biosynthetic process"/>
    <property type="evidence" value="ECO:0007669"/>
    <property type="project" value="UniProtKB-KW"/>
</dbReference>
<dbReference type="GO" id="GO:0004477">
    <property type="term" value="F:methenyltetrahydrofolate cyclohydrolase activity"/>
    <property type="evidence" value="ECO:0007669"/>
    <property type="project" value="UniProtKB-UniRule"/>
</dbReference>
<feature type="binding site" evidence="12">
    <location>
        <position position="234"/>
    </location>
    <ligand>
        <name>NADP(+)</name>
        <dbReference type="ChEBI" id="CHEBI:58349"/>
    </ligand>
</feature>
<feature type="domain" description="Tetrahydrofolate dehydrogenase/cyclohydrolase NAD(P)-binding" evidence="14">
    <location>
        <begin position="141"/>
        <end position="290"/>
    </location>
</feature>
<comment type="pathway">
    <text evidence="1 12">One-carbon metabolism; tetrahydrofolate interconversion.</text>
</comment>
<gene>
    <name evidence="12" type="primary">folD</name>
    <name evidence="15" type="ORF">JF625_22260</name>
</gene>
<dbReference type="GO" id="GO:0005829">
    <property type="term" value="C:cytosol"/>
    <property type="evidence" value="ECO:0007669"/>
    <property type="project" value="TreeGrafter"/>
</dbReference>
<keyword evidence="4 12" id="KW-0028">Amino-acid biosynthesis</keyword>
<evidence type="ECO:0000256" key="2">
    <source>
        <dbReference type="ARBA" id="ARBA00011738"/>
    </source>
</evidence>
<dbReference type="CDD" id="cd01080">
    <property type="entry name" value="NAD_bind_m-THF_DH_Cyclohyd"/>
    <property type="match status" value="1"/>
</dbReference>
<keyword evidence="5 12" id="KW-0658">Purine biosynthesis</keyword>
<dbReference type="GO" id="GO:0006164">
    <property type="term" value="P:purine nucleotide biosynthetic process"/>
    <property type="evidence" value="ECO:0007669"/>
    <property type="project" value="UniProtKB-KW"/>
</dbReference>
<feature type="binding site" evidence="12">
    <location>
        <begin position="168"/>
        <end position="170"/>
    </location>
    <ligand>
        <name>NADP(+)</name>
        <dbReference type="ChEBI" id="CHEBI:58349"/>
    </ligand>
</feature>
<dbReference type="EC" id="3.5.4.9" evidence="12"/>
<dbReference type="EC" id="1.5.1.5" evidence="12"/>
<dbReference type="PANTHER" id="PTHR48099:SF5">
    <property type="entry name" value="C-1-TETRAHYDROFOLATE SYNTHASE, CYTOPLASMIC"/>
    <property type="match status" value="1"/>
</dbReference>
<evidence type="ECO:0000256" key="12">
    <source>
        <dbReference type="HAMAP-Rule" id="MF_01576"/>
    </source>
</evidence>
<keyword evidence="9 12" id="KW-0368">Histidine biosynthesis</keyword>
<comment type="subunit">
    <text evidence="2 12">Homodimer.</text>
</comment>
<dbReference type="InterPro" id="IPR000672">
    <property type="entry name" value="THF_DH/CycHdrlase"/>
</dbReference>
<dbReference type="Gene3D" id="3.40.50.720">
    <property type="entry name" value="NAD(P)-binding Rossmann-like Domain"/>
    <property type="match status" value="1"/>
</dbReference>
<dbReference type="EMBL" id="JAEKLZ010000312">
    <property type="protein sequence ID" value="MBW8727854.1"/>
    <property type="molecule type" value="Genomic_DNA"/>
</dbReference>